<feature type="compositionally biased region" description="Polar residues" evidence="1">
    <location>
        <begin position="108"/>
        <end position="117"/>
    </location>
</feature>
<sequence>MSMRREREIKLDMLESIAASQHAVARMLNSLADLTPHADVSTTRLEETIRILSNYQGEITQMLAGIPLRRQVYGKPTRPWLHIPVQKNEAITEKQRRNENEYKVGTHYSAQSPQKTQRCPAFQHSQIKTEKKTPACSKTS</sequence>
<evidence type="ECO:0000256" key="1">
    <source>
        <dbReference type="SAM" id="MobiDB-lite"/>
    </source>
</evidence>
<dbReference type="STRING" id="172713.GCA_001705305_04501"/>
<feature type="compositionally biased region" description="Basic and acidic residues" evidence="1">
    <location>
        <begin position="91"/>
        <end position="104"/>
    </location>
</feature>
<dbReference type="OrthoDB" id="2660806at2"/>
<accession>A0A222WJG8</accession>
<reference evidence="2 3" key="1">
    <citation type="submission" date="2017-03" db="EMBL/GenBank/DDBJ databases">
        <title>Complete genome sequence of Paenibacillus Kribbensis producing bioflocculants.</title>
        <authorList>
            <person name="Lee H.-G."/>
            <person name="Oh H.-M."/>
        </authorList>
    </citation>
    <scope>NUCLEOTIDE SEQUENCE [LARGE SCALE GENOMIC DNA]</scope>
    <source>
        <strain evidence="2 3">AM49</strain>
    </source>
</reference>
<dbReference type="RefSeq" id="WP_094153987.1">
    <property type="nucleotide sequence ID" value="NZ_CP020028.1"/>
</dbReference>
<organism evidence="2 3">
    <name type="scientific">Paenibacillus kribbensis</name>
    <dbReference type="NCBI Taxonomy" id="172713"/>
    <lineage>
        <taxon>Bacteria</taxon>
        <taxon>Bacillati</taxon>
        <taxon>Bacillota</taxon>
        <taxon>Bacilli</taxon>
        <taxon>Bacillales</taxon>
        <taxon>Paenibacillaceae</taxon>
        <taxon>Paenibacillus</taxon>
    </lineage>
</organism>
<dbReference type="Proteomes" id="UP000214666">
    <property type="component" value="Chromosome"/>
</dbReference>
<evidence type="ECO:0000313" key="2">
    <source>
        <dbReference type="EMBL" id="ASR46124.1"/>
    </source>
</evidence>
<name>A0A222WJG8_9BACL</name>
<dbReference type="KEGG" id="pkb:B4V02_05175"/>
<dbReference type="EMBL" id="CP020028">
    <property type="protein sequence ID" value="ASR46124.1"/>
    <property type="molecule type" value="Genomic_DNA"/>
</dbReference>
<proteinExistence type="predicted"/>
<gene>
    <name evidence="2" type="ORF">B4V02_05175</name>
</gene>
<feature type="region of interest" description="Disordered" evidence="1">
    <location>
        <begin position="91"/>
        <end position="140"/>
    </location>
</feature>
<protein>
    <submittedName>
        <fullName evidence="2">Uncharacterized protein</fullName>
    </submittedName>
</protein>
<dbReference type="AlphaFoldDB" id="A0A222WJG8"/>
<evidence type="ECO:0000313" key="3">
    <source>
        <dbReference type="Proteomes" id="UP000214666"/>
    </source>
</evidence>
<keyword evidence="3" id="KW-1185">Reference proteome</keyword>